<name>A0ABW3XEH3_9ACTN</name>
<protein>
    <submittedName>
        <fullName evidence="2">Uncharacterized protein</fullName>
    </submittedName>
</protein>
<keyword evidence="1" id="KW-1133">Transmembrane helix</keyword>
<sequence>MAHRRAPGAREAVGAGLTRPTGIAVAAAVIVTALLGRRHRFSSRALVAAVLAPAVRLAYVGRVGSPLGRWDGYLTVQSR</sequence>
<accession>A0ABW3XEH3</accession>
<organism evidence="2 3">
    <name type="scientific">Streptomyces kaempferi</name>
    <dbReference type="NCBI Taxonomy" id="333725"/>
    <lineage>
        <taxon>Bacteria</taxon>
        <taxon>Bacillati</taxon>
        <taxon>Actinomycetota</taxon>
        <taxon>Actinomycetes</taxon>
        <taxon>Kitasatosporales</taxon>
        <taxon>Streptomycetaceae</taxon>
        <taxon>Streptomyces</taxon>
    </lineage>
</organism>
<evidence type="ECO:0000256" key="1">
    <source>
        <dbReference type="SAM" id="Phobius"/>
    </source>
</evidence>
<keyword evidence="1" id="KW-0472">Membrane</keyword>
<keyword evidence="3" id="KW-1185">Reference proteome</keyword>
<reference evidence="3" key="1">
    <citation type="journal article" date="2019" name="Int. J. Syst. Evol. Microbiol.">
        <title>The Global Catalogue of Microorganisms (GCM) 10K type strain sequencing project: providing services to taxonomists for standard genome sequencing and annotation.</title>
        <authorList>
            <consortium name="The Broad Institute Genomics Platform"/>
            <consortium name="The Broad Institute Genome Sequencing Center for Infectious Disease"/>
            <person name="Wu L."/>
            <person name="Ma J."/>
        </authorList>
    </citation>
    <scope>NUCLEOTIDE SEQUENCE [LARGE SCALE GENOMIC DNA]</scope>
    <source>
        <strain evidence="3">CGMCC 4.7020</strain>
    </source>
</reference>
<keyword evidence="1" id="KW-0812">Transmembrane</keyword>
<gene>
    <name evidence="2" type="ORF">ACFQ5X_18900</name>
</gene>
<comment type="caution">
    <text evidence="2">The sequence shown here is derived from an EMBL/GenBank/DDBJ whole genome shotgun (WGS) entry which is preliminary data.</text>
</comment>
<dbReference type="Proteomes" id="UP001597058">
    <property type="component" value="Unassembled WGS sequence"/>
</dbReference>
<evidence type="ECO:0000313" key="3">
    <source>
        <dbReference type="Proteomes" id="UP001597058"/>
    </source>
</evidence>
<evidence type="ECO:0000313" key="2">
    <source>
        <dbReference type="EMBL" id="MFD1307911.1"/>
    </source>
</evidence>
<dbReference type="RefSeq" id="WP_381238100.1">
    <property type="nucleotide sequence ID" value="NZ_JBHSKH010000054.1"/>
</dbReference>
<dbReference type="EMBL" id="JBHTMM010000022">
    <property type="protein sequence ID" value="MFD1307911.1"/>
    <property type="molecule type" value="Genomic_DNA"/>
</dbReference>
<feature type="transmembrane region" description="Helical" evidence="1">
    <location>
        <begin position="12"/>
        <end position="35"/>
    </location>
</feature>
<proteinExistence type="predicted"/>